<feature type="transmembrane region" description="Helical" evidence="1">
    <location>
        <begin position="117"/>
        <end position="136"/>
    </location>
</feature>
<evidence type="ECO:0008006" key="4">
    <source>
        <dbReference type="Google" id="ProtNLM"/>
    </source>
</evidence>
<proteinExistence type="predicted"/>
<feature type="transmembrane region" description="Helical" evidence="1">
    <location>
        <begin position="205"/>
        <end position="222"/>
    </location>
</feature>
<feature type="transmembrane region" description="Helical" evidence="1">
    <location>
        <begin position="63"/>
        <end position="80"/>
    </location>
</feature>
<dbReference type="EMBL" id="UPHL01000031">
    <property type="protein sequence ID" value="VAZ82406.1"/>
    <property type="molecule type" value="Genomic_DNA"/>
</dbReference>
<feature type="transmembrane region" description="Helical" evidence="1">
    <location>
        <begin position="172"/>
        <end position="193"/>
    </location>
</feature>
<organism evidence="2 3">
    <name type="scientific">Mycobacterium persicum</name>
    <dbReference type="NCBI Taxonomy" id="1487726"/>
    <lineage>
        <taxon>Bacteria</taxon>
        <taxon>Bacillati</taxon>
        <taxon>Actinomycetota</taxon>
        <taxon>Actinomycetes</taxon>
        <taxon>Mycobacteriales</taxon>
        <taxon>Mycobacteriaceae</taxon>
        <taxon>Mycobacterium</taxon>
    </lineage>
</organism>
<evidence type="ECO:0000256" key="1">
    <source>
        <dbReference type="SAM" id="Phobius"/>
    </source>
</evidence>
<evidence type="ECO:0000313" key="3">
    <source>
        <dbReference type="Proteomes" id="UP000279331"/>
    </source>
</evidence>
<accession>A0AB38UPG2</accession>
<dbReference type="AlphaFoldDB" id="A0AB38UPG2"/>
<keyword evidence="1" id="KW-1133">Transmembrane helix</keyword>
<reference evidence="2 3" key="1">
    <citation type="submission" date="2018-09" db="EMBL/GenBank/DDBJ databases">
        <authorList>
            <person name="Tagini F."/>
        </authorList>
    </citation>
    <scope>NUCLEOTIDE SEQUENCE [LARGE SCALE GENOMIC DNA]</scope>
    <source>
        <strain evidence="2 3">MK42</strain>
    </source>
</reference>
<sequence>MRASGPAVGWCKQRGFGVAMSAVVLNDSALRWTVTMLFGVSIVADLYVVVIRERRWARPVDHLLHLSMSAAMIAMAWRIGPASHGPGPIVFFLLAAVWFLVAAAGRTCAIRDRMAHCYNATMMTAMAWMYLVMILAGHTGGSPDTTSAHPAAMHAAAAAMPAHQMSSGPETWIVTANWLLTVGFVIAAMYWLWRYFGGRRAQLGLLSHASVAAGTALMFTALL</sequence>
<protein>
    <recommendedName>
        <fullName evidence="4">DUF5134 domain-containing protein</fullName>
    </recommendedName>
</protein>
<gene>
    <name evidence="2" type="ORF">LAUMK42_01213</name>
</gene>
<dbReference type="Proteomes" id="UP000279331">
    <property type="component" value="Unassembled WGS sequence"/>
</dbReference>
<evidence type="ECO:0000313" key="2">
    <source>
        <dbReference type="EMBL" id="VAZ82406.1"/>
    </source>
</evidence>
<keyword evidence="1" id="KW-0812">Transmembrane</keyword>
<feature type="transmembrane region" description="Helical" evidence="1">
    <location>
        <begin position="86"/>
        <end position="105"/>
    </location>
</feature>
<keyword evidence="1" id="KW-0472">Membrane</keyword>
<dbReference type="Pfam" id="PF17197">
    <property type="entry name" value="DUF5134"/>
    <property type="match status" value="1"/>
</dbReference>
<feature type="transmembrane region" description="Helical" evidence="1">
    <location>
        <begin position="29"/>
        <end position="51"/>
    </location>
</feature>
<dbReference type="InterPro" id="IPR033458">
    <property type="entry name" value="DUF5134"/>
</dbReference>
<comment type="caution">
    <text evidence="2">The sequence shown here is derived from an EMBL/GenBank/DDBJ whole genome shotgun (WGS) entry which is preliminary data.</text>
</comment>
<name>A0AB38UPG2_9MYCO</name>